<evidence type="ECO:0000313" key="3">
    <source>
        <dbReference type="Proteomes" id="UP000265520"/>
    </source>
</evidence>
<accession>A0A392SYS0</accession>
<keyword evidence="3" id="KW-1185">Reference proteome</keyword>
<sequence length="46" mass="5305">MVNATVNVGPPVASTEEIRRTRRQRFIGDPRRSYSGQWRAPADYLE</sequence>
<evidence type="ECO:0000256" key="1">
    <source>
        <dbReference type="SAM" id="MobiDB-lite"/>
    </source>
</evidence>
<proteinExistence type="predicted"/>
<organism evidence="2 3">
    <name type="scientific">Trifolium medium</name>
    <dbReference type="NCBI Taxonomy" id="97028"/>
    <lineage>
        <taxon>Eukaryota</taxon>
        <taxon>Viridiplantae</taxon>
        <taxon>Streptophyta</taxon>
        <taxon>Embryophyta</taxon>
        <taxon>Tracheophyta</taxon>
        <taxon>Spermatophyta</taxon>
        <taxon>Magnoliopsida</taxon>
        <taxon>eudicotyledons</taxon>
        <taxon>Gunneridae</taxon>
        <taxon>Pentapetalae</taxon>
        <taxon>rosids</taxon>
        <taxon>fabids</taxon>
        <taxon>Fabales</taxon>
        <taxon>Fabaceae</taxon>
        <taxon>Papilionoideae</taxon>
        <taxon>50 kb inversion clade</taxon>
        <taxon>NPAAA clade</taxon>
        <taxon>Hologalegina</taxon>
        <taxon>IRL clade</taxon>
        <taxon>Trifolieae</taxon>
        <taxon>Trifolium</taxon>
    </lineage>
</organism>
<dbReference type="AlphaFoldDB" id="A0A392SYS0"/>
<dbReference type="Proteomes" id="UP000265520">
    <property type="component" value="Unassembled WGS sequence"/>
</dbReference>
<protein>
    <submittedName>
        <fullName evidence="2">Uncharacterized protein</fullName>
    </submittedName>
</protein>
<evidence type="ECO:0000313" key="2">
    <source>
        <dbReference type="EMBL" id="MCI53983.1"/>
    </source>
</evidence>
<dbReference type="EMBL" id="LXQA010472362">
    <property type="protein sequence ID" value="MCI53983.1"/>
    <property type="molecule type" value="Genomic_DNA"/>
</dbReference>
<comment type="caution">
    <text evidence="2">The sequence shown here is derived from an EMBL/GenBank/DDBJ whole genome shotgun (WGS) entry which is preliminary data.</text>
</comment>
<feature type="region of interest" description="Disordered" evidence="1">
    <location>
        <begin position="1"/>
        <end position="46"/>
    </location>
</feature>
<name>A0A392SYS0_9FABA</name>
<reference evidence="2 3" key="1">
    <citation type="journal article" date="2018" name="Front. Plant Sci.">
        <title>Red Clover (Trifolium pratense) and Zigzag Clover (T. medium) - A Picture of Genomic Similarities and Differences.</title>
        <authorList>
            <person name="Dluhosova J."/>
            <person name="Istvanek J."/>
            <person name="Nedelnik J."/>
            <person name="Repkova J."/>
        </authorList>
    </citation>
    <scope>NUCLEOTIDE SEQUENCE [LARGE SCALE GENOMIC DNA]</scope>
    <source>
        <strain evidence="3">cv. 10/8</strain>
        <tissue evidence="2">Leaf</tissue>
    </source>
</reference>